<keyword evidence="1" id="KW-0472">Membrane</keyword>
<dbReference type="OrthoDB" id="1524985at2"/>
<dbReference type="Proteomes" id="UP000295706">
    <property type="component" value="Unassembled WGS sequence"/>
</dbReference>
<protein>
    <recommendedName>
        <fullName evidence="2">VanZ-like domain-containing protein</fullName>
    </recommendedName>
</protein>
<organism evidence="3 4">
    <name type="scientific">Arundinibacter roseus</name>
    <dbReference type="NCBI Taxonomy" id="2070510"/>
    <lineage>
        <taxon>Bacteria</taxon>
        <taxon>Pseudomonadati</taxon>
        <taxon>Bacteroidota</taxon>
        <taxon>Cytophagia</taxon>
        <taxon>Cytophagales</taxon>
        <taxon>Spirosomataceae</taxon>
        <taxon>Arundinibacter</taxon>
    </lineage>
</organism>
<keyword evidence="1" id="KW-1133">Transmembrane helix</keyword>
<dbReference type="PANTHER" id="PTHR28008">
    <property type="entry name" value="DOMAIN PROTEIN, PUTATIVE (AFU_ORTHOLOGUE AFUA_3G10980)-RELATED"/>
    <property type="match status" value="1"/>
</dbReference>
<feature type="domain" description="VanZ-like" evidence="2">
    <location>
        <begin position="35"/>
        <end position="116"/>
    </location>
</feature>
<dbReference type="EMBL" id="SMJU01000004">
    <property type="protein sequence ID" value="TDB66866.1"/>
    <property type="molecule type" value="Genomic_DNA"/>
</dbReference>
<feature type="transmembrane region" description="Helical" evidence="1">
    <location>
        <begin position="68"/>
        <end position="85"/>
    </location>
</feature>
<evidence type="ECO:0000256" key="1">
    <source>
        <dbReference type="SAM" id="Phobius"/>
    </source>
</evidence>
<evidence type="ECO:0000313" key="3">
    <source>
        <dbReference type="EMBL" id="TDB66866.1"/>
    </source>
</evidence>
<evidence type="ECO:0000259" key="2">
    <source>
        <dbReference type="Pfam" id="PF04892"/>
    </source>
</evidence>
<keyword evidence="1" id="KW-0812">Transmembrane</keyword>
<dbReference type="AlphaFoldDB" id="A0A4R4KJ69"/>
<proteinExistence type="predicted"/>
<dbReference type="Pfam" id="PF04892">
    <property type="entry name" value="VanZ"/>
    <property type="match status" value="1"/>
</dbReference>
<feature type="transmembrane region" description="Helical" evidence="1">
    <location>
        <begin position="47"/>
        <end position="63"/>
    </location>
</feature>
<keyword evidence="4" id="KW-1185">Reference proteome</keyword>
<dbReference type="PANTHER" id="PTHR28008:SF1">
    <property type="entry name" value="DOMAIN PROTEIN, PUTATIVE (AFU_ORTHOLOGUE AFUA_3G10980)-RELATED"/>
    <property type="match status" value="1"/>
</dbReference>
<feature type="transmembrane region" description="Helical" evidence="1">
    <location>
        <begin position="97"/>
        <end position="116"/>
    </location>
</feature>
<dbReference type="PROSITE" id="PS51257">
    <property type="entry name" value="PROKAR_LIPOPROTEIN"/>
    <property type="match status" value="1"/>
</dbReference>
<evidence type="ECO:0000313" key="4">
    <source>
        <dbReference type="Proteomes" id="UP000295706"/>
    </source>
</evidence>
<reference evidence="3 4" key="1">
    <citation type="submission" date="2019-02" db="EMBL/GenBank/DDBJ databases">
        <title>Arundinibacter roseus gen. nov., sp. nov., a new member of the family Cytophagaceae.</title>
        <authorList>
            <person name="Szuroczki S."/>
            <person name="Khayer B."/>
            <person name="Sproer C."/>
            <person name="Toumi M."/>
            <person name="Szabo A."/>
            <person name="Felfoldi T."/>
            <person name="Schumann P."/>
            <person name="Toth E."/>
        </authorList>
    </citation>
    <scope>NUCLEOTIDE SEQUENCE [LARGE SCALE GENOMIC DNA]</scope>
    <source>
        <strain evidence="3 4">DMA-k-7a</strain>
    </source>
</reference>
<gene>
    <name evidence="3" type="ORF">EZE20_07000</name>
</gene>
<comment type="caution">
    <text evidence="3">The sequence shown here is derived from an EMBL/GenBank/DDBJ whole genome shotgun (WGS) entry which is preliminary data.</text>
</comment>
<accession>A0A4R4KJ69</accession>
<name>A0A4R4KJ69_9BACT</name>
<sequence>MLLLKAILTYFSRHSWPALLWTFLIVVACTLPGKSIPNAPIIGFDKIVHFGLFFGWTLLWLLLYPKKILIVCLSGICFGIFLEFYQQWLPFDRTFDWWDALADAVGVFLALGFYIVSRPTIQRHTISN</sequence>
<dbReference type="InterPro" id="IPR006976">
    <property type="entry name" value="VanZ-like"/>
</dbReference>